<keyword evidence="6" id="KW-0560">Oxidoreductase</keyword>
<evidence type="ECO:0000259" key="7">
    <source>
        <dbReference type="Pfam" id="PF01207"/>
    </source>
</evidence>
<keyword evidence="5" id="KW-0521">NADP</keyword>
<keyword evidence="4" id="KW-0819">tRNA processing</keyword>
<sequence>MTADEIFRGRLIMAPMTRGTDLPFRRLATEWGAEVCVGEMAYAHKVAKRDRAESALIRRHPDEKIFGVQLAGKHPEVMAEAARIAEQAGADFVDVNLGCPIDEAVRRGFGAALLSRATRVADIVSAMKAAVAIPVTVKLRLGWSSEKPTFLKIARAAQEAGADAIALHPR</sequence>
<evidence type="ECO:0000256" key="6">
    <source>
        <dbReference type="ARBA" id="ARBA00023002"/>
    </source>
</evidence>
<keyword evidence="3" id="KW-0288">FMN</keyword>
<accession>X0VJH1</accession>
<evidence type="ECO:0000256" key="3">
    <source>
        <dbReference type="ARBA" id="ARBA00022643"/>
    </source>
</evidence>
<proteinExistence type="predicted"/>
<gene>
    <name evidence="8" type="ORF">S01H1_41633</name>
</gene>
<protein>
    <recommendedName>
        <fullName evidence="7">DUS-like FMN-binding domain-containing protein</fullName>
    </recommendedName>
</protein>
<dbReference type="PANTHER" id="PTHR45846:SF1">
    <property type="entry name" value="TRNA-DIHYDROURIDINE(47) SYNTHASE [NAD(P)(+)]-LIKE"/>
    <property type="match status" value="1"/>
</dbReference>
<feature type="domain" description="DUS-like FMN-binding" evidence="7">
    <location>
        <begin position="13"/>
        <end position="170"/>
    </location>
</feature>
<evidence type="ECO:0000256" key="1">
    <source>
        <dbReference type="ARBA" id="ARBA00001917"/>
    </source>
</evidence>
<keyword evidence="2" id="KW-0285">Flavoprotein</keyword>
<name>X0VJH1_9ZZZZ</name>
<dbReference type="InterPro" id="IPR018517">
    <property type="entry name" value="tRNA_hU_synthase_CS"/>
</dbReference>
<dbReference type="AlphaFoldDB" id="X0VJH1"/>
<dbReference type="InterPro" id="IPR013785">
    <property type="entry name" value="Aldolase_TIM"/>
</dbReference>
<evidence type="ECO:0000256" key="4">
    <source>
        <dbReference type="ARBA" id="ARBA00022694"/>
    </source>
</evidence>
<dbReference type="Pfam" id="PF01207">
    <property type="entry name" value="Dus"/>
    <property type="match status" value="1"/>
</dbReference>
<dbReference type="PANTHER" id="PTHR45846">
    <property type="entry name" value="TRNA-DIHYDROURIDINE(47) SYNTHASE [NAD(P)(+)]-LIKE"/>
    <property type="match status" value="1"/>
</dbReference>
<dbReference type="GO" id="GO:0003723">
    <property type="term" value="F:RNA binding"/>
    <property type="evidence" value="ECO:0007669"/>
    <property type="project" value="TreeGrafter"/>
</dbReference>
<dbReference type="GO" id="GO:0050660">
    <property type="term" value="F:flavin adenine dinucleotide binding"/>
    <property type="evidence" value="ECO:0007669"/>
    <property type="project" value="InterPro"/>
</dbReference>
<dbReference type="EMBL" id="BARS01026416">
    <property type="protein sequence ID" value="GAG00716.1"/>
    <property type="molecule type" value="Genomic_DNA"/>
</dbReference>
<evidence type="ECO:0000256" key="2">
    <source>
        <dbReference type="ARBA" id="ARBA00022630"/>
    </source>
</evidence>
<dbReference type="PROSITE" id="PS01136">
    <property type="entry name" value="UPF0034"/>
    <property type="match status" value="1"/>
</dbReference>
<dbReference type="GO" id="GO:0017150">
    <property type="term" value="F:tRNA dihydrouridine synthase activity"/>
    <property type="evidence" value="ECO:0007669"/>
    <property type="project" value="InterPro"/>
</dbReference>
<evidence type="ECO:0000256" key="5">
    <source>
        <dbReference type="ARBA" id="ARBA00022857"/>
    </source>
</evidence>
<dbReference type="SUPFAM" id="SSF51395">
    <property type="entry name" value="FMN-linked oxidoreductases"/>
    <property type="match status" value="1"/>
</dbReference>
<reference evidence="8" key="1">
    <citation type="journal article" date="2014" name="Front. Microbiol.">
        <title>High frequency of phylogenetically diverse reductive dehalogenase-homologous genes in deep subseafloor sedimentary metagenomes.</title>
        <authorList>
            <person name="Kawai M."/>
            <person name="Futagami T."/>
            <person name="Toyoda A."/>
            <person name="Takaki Y."/>
            <person name="Nishi S."/>
            <person name="Hori S."/>
            <person name="Arai W."/>
            <person name="Tsubouchi T."/>
            <person name="Morono Y."/>
            <person name="Uchiyama I."/>
            <person name="Ito T."/>
            <person name="Fujiyama A."/>
            <person name="Inagaki F."/>
            <person name="Takami H."/>
        </authorList>
    </citation>
    <scope>NUCLEOTIDE SEQUENCE</scope>
    <source>
        <strain evidence="8">Expedition CK06-06</strain>
    </source>
</reference>
<organism evidence="8">
    <name type="scientific">marine sediment metagenome</name>
    <dbReference type="NCBI Taxonomy" id="412755"/>
    <lineage>
        <taxon>unclassified sequences</taxon>
        <taxon>metagenomes</taxon>
        <taxon>ecological metagenomes</taxon>
    </lineage>
</organism>
<comment type="caution">
    <text evidence="8">The sequence shown here is derived from an EMBL/GenBank/DDBJ whole genome shotgun (WGS) entry which is preliminary data.</text>
</comment>
<comment type="cofactor">
    <cofactor evidence="1">
        <name>FMN</name>
        <dbReference type="ChEBI" id="CHEBI:58210"/>
    </cofactor>
</comment>
<dbReference type="InterPro" id="IPR035587">
    <property type="entry name" value="DUS-like_FMN-bd"/>
</dbReference>
<dbReference type="CDD" id="cd02801">
    <property type="entry name" value="DUS_like_FMN"/>
    <property type="match status" value="1"/>
</dbReference>
<feature type="non-terminal residue" evidence="8">
    <location>
        <position position="170"/>
    </location>
</feature>
<evidence type="ECO:0000313" key="8">
    <source>
        <dbReference type="EMBL" id="GAG00716.1"/>
    </source>
</evidence>
<dbReference type="Gene3D" id="3.20.20.70">
    <property type="entry name" value="Aldolase class I"/>
    <property type="match status" value="1"/>
</dbReference>